<evidence type="ECO:0000313" key="1">
    <source>
        <dbReference type="EMBL" id="NML28367.1"/>
    </source>
</evidence>
<protein>
    <submittedName>
        <fullName evidence="1">Uncharacterized protein</fullName>
    </submittedName>
</protein>
<sequence length="318" mass="35403">MEATQDWGERLEVEIARAFSDKELERDAPQPCPAEATGSVAASLGRLLLELYPLALTANIGEFETQLFSLLREHLDFDSAWLGRSTLVDGTPLMHSNALYRLGRDFLSEWEEIKFKDPLVPLVKSAPGQPVHMLITDERMCPEFRRFTERHDMAQLLCVISVDPALNLWTHLSLYRNSLVPRFSARDSELGQLVMPHIASVLNINRVQYLERVRHRTGPQRISAAICDSAGVMLYADAAFADLVLLEWPEWRGGRLPAPLLPALLASERGAFVGGHLSLQAEKLGDMHLVQVRPRAAIDVLTPGARQGSCRLGHAANC</sequence>
<keyword evidence="2" id="KW-1185">Reference proteome</keyword>
<comment type="caution">
    <text evidence="1">The sequence shown here is derived from an EMBL/GenBank/DDBJ whole genome shotgun (WGS) entry which is preliminary data.</text>
</comment>
<evidence type="ECO:0000313" key="2">
    <source>
        <dbReference type="Proteomes" id="UP000580043"/>
    </source>
</evidence>
<organism evidence="1 2">
    <name type="scientific">Zoogloea dura</name>
    <dbReference type="NCBI Taxonomy" id="2728840"/>
    <lineage>
        <taxon>Bacteria</taxon>
        <taxon>Pseudomonadati</taxon>
        <taxon>Pseudomonadota</taxon>
        <taxon>Betaproteobacteria</taxon>
        <taxon>Rhodocyclales</taxon>
        <taxon>Zoogloeaceae</taxon>
        <taxon>Zoogloea</taxon>
    </lineage>
</organism>
<dbReference type="EMBL" id="JABBGA010000025">
    <property type="protein sequence ID" value="NML28367.1"/>
    <property type="molecule type" value="Genomic_DNA"/>
</dbReference>
<dbReference type="Proteomes" id="UP000580043">
    <property type="component" value="Unassembled WGS sequence"/>
</dbReference>
<name>A0A848G839_9RHOO</name>
<proteinExistence type="predicted"/>
<reference evidence="1 2" key="1">
    <citation type="submission" date="2020-04" db="EMBL/GenBank/DDBJ databases">
        <title>Zoogloea sp. G-4-1-14 isolated from soil.</title>
        <authorList>
            <person name="Dahal R.H."/>
        </authorList>
    </citation>
    <scope>NUCLEOTIDE SEQUENCE [LARGE SCALE GENOMIC DNA]</scope>
    <source>
        <strain evidence="1 2">G-4-1-14</strain>
    </source>
</reference>
<gene>
    <name evidence="1" type="ORF">HHL15_21625</name>
</gene>
<dbReference type="AlphaFoldDB" id="A0A848G839"/>
<dbReference type="RefSeq" id="WP_169147890.1">
    <property type="nucleotide sequence ID" value="NZ_JABBGA010000025.1"/>
</dbReference>
<accession>A0A848G839</accession>